<name>A0A9X2S6J1_9BACL</name>
<dbReference type="GO" id="GO:0004519">
    <property type="term" value="F:endonuclease activity"/>
    <property type="evidence" value="ECO:0007669"/>
    <property type="project" value="UniProtKB-KW"/>
</dbReference>
<organism evidence="1 2">
    <name type="scientific">Paenibacillus soyae</name>
    <dbReference type="NCBI Taxonomy" id="2969249"/>
    <lineage>
        <taxon>Bacteria</taxon>
        <taxon>Bacillati</taxon>
        <taxon>Bacillota</taxon>
        <taxon>Bacilli</taxon>
        <taxon>Bacillales</taxon>
        <taxon>Paenibacillaceae</taxon>
        <taxon>Paenibacillus</taxon>
    </lineage>
</organism>
<gene>
    <name evidence="1" type="ORF">NQZ67_00240</name>
</gene>
<keyword evidence="1" id="KW-0378">Hydrolase</keyword>
<accession>A0A9X2S6J1</accession>
<evidence type="ECO:0000313" key="1">
    <source>
        <dbReference type="EMBL" id="MCR2802294.1"/>
    </source>
</evidence>
<dbReference type="RefSeq" id="WP_257441769.1">
    <property type="nucleotide sequence ID" value="NZ_JANIPJ010000001.1"/>
</dbReference>
<proteinExistence type="predicted"/>
<dbReference type="AlphaFoldDB" id="A0A9X2S6J1"/>
<dbReference type="EMBL" id="JANIPJ010000001">
    <property type="protein sequence ID" value="MCR2802294.1"/>
    <property type="molecule type" value="Genomic_DNA"/>
</dbReference>
<sequence length="312" mass="32943">MGFLNELGSLAGKVTGKVIGGSVRVVGEITNSQTIKEIGDGAERATAKTGELLGKVASGTVDVGIGLFQKDEHKVNQGFSELGDAVVTTAKGVGQGIGYVYENGKNVAVGIKDGNMDQVKEGAKKIGMVAAVSVLAVGIFEVVDGVDGVGGVADAAEAPTDVDTVNADAPTDVQVIDTINSDLVGTEHPETGVPYETKTIQLTDGQWVEGVFPDFNEVYAYELPESMYLQTDDVQFSYLNDQLANDIANDPALAATFTADQMEDIHNGDTPEGYVWHHTEEPGRMELVEVEEHAHSAHTGGRELWGGGSEYR</sequence>
<keyword evidence="1" id="KW-0540">Nuclease</keyword>
<protein>
    <submittedName>
        <fullName evidence="1">HNH endonuclease</fullName>
    </submittedName>
</protein>
<keyword evidence="2" id="KW-1185">Reference proteome</keyword>
<keyword evidence="1" id="KW-0255">Endonuclease</keyword>
<comment type="caution">
    <text evidence="1">The sequence shown here is derived from an EMBL/GenBank/DDBJ whole genome shotgun (WGS) entry which is preliminary data.</text>
</comment>
<reference evidence="1" key="1">
    <citation type="submission" date="2022-08" db="EMBL/GenBank/DDBJ databases">
        <title>The genomic sequence of strain Paenibacillus sp. SCIV0701.</title>
        <authorList>
            <person name="Zhao H."/>
        </authorList>
    </citation>
    <scope>NUCLEOTIDE SEQUENCE</scope>
    <source>
        <strain evidence="1">SCIV0701</strain>
    </source>
</reference>
<evidence type="ECO:0000313" key="2">
    <source>
        <dbReference type="Proteomes" id="UP001141950"/>
    </source>
</evidence>
<dbReference type="Pfam" id="PF12639">
    <property type="entry name" value="Colicin-DNase"/>
    <property type="match status" value="1"/>
</dbReference>
<dbReference type="Proteomes" id="UP001141950">
    <property type="component" value="Unassembled WGS sequence"/>
</dbReference>